<gene>
    <name evidence="1" type="ORF">S06H3_39898</name>
</gene>
<name>X1NQR8_9ZZZZ</name>
<reference evidence="1" key="1">
    <citation type="journal article" date="2014" name="Front. Microbiol.">
        <title>High frequency of phylogenetically diverse reductive dehalogenase-homologous genes in deep subseafloor sedimentary metagenomes.</title>
        <authorList>
            <person name="Kawai M."/>
            <person name="Futagami T."/>
            <person name="Toyoda A."/>
            <person name="Takaki Y."/>
            <person name="Nishi S."/>
            <person name="Hori S."/>
            <person name="Arai W."/>
            <person name="Tsubouchi T."/>
            <person name="Morono Y."/>
            <person name="Uchiyama I."/>
            <person name="Ito T."/>
            <person name="Fujiyama A."/>
            <person name="Inagaki F."/>
            <person name="Takami H."/>
        </authorList>
    </citation>
    <scope>NUCLEOTIDE SEQUENCE</scope>
    <source>
        <strain evidence="1">Expedition CK06-06</strain>
    </source>
</reference>
<proteinExistence type="predicted"/>
<organism evidence="1">
    <name type="scientific">marine sediment metagenome</name>
    <dbReference type="NCBI Taxonomy" id="412755"/>
    <lineage>
        <taxon>unclassified sequences</taxon>
        <taxon>metagenomes</taxon>
        <taxon>ecological metagenomes</taxon>
    </lineage>
</organism>
<comment type="caution">
    <text evidence="1">The sequence shown here is derived from an EMBL/GenBank/DDBJ whole genome shotgun (WGS) entry which is preliminary data.</text>
</comment>
<feature type="non-terminal residue" evidence="1">
    <location>
        <position position="73"/>
    </location>
</feature>
<dbReference type="EMBL" id="BARV01024441">
    <property type="protein sequence ID" value="GAI46402.1"/>
    <property type="molecule type" value="Genomic_DNA"/>
</dbReference>
<accession>X1NQR8</accession>
<dbReference type="AlphaFoldDB" id="X1NQR8"/>
<protein>
    <submittedName>
        <fullName evidence="1">Uncharacterized protein</fullName>
    </submittedName>
</protein>
<sequence length="73" mass="7683">MAKVTLTASLQQTLKKAALALGGLVLGAVVTVAAKPTLENKIVPAILQALGRGEAMMLYPSDPTEKPQQYTVY</sequence>
<evidence type="ECO:0000313" key="1">
    <source>
        <dbReference type="EMBL" id="GAI46402.1"/>
    </source>
</evidence>